<dbReference type="InterPro" id="IPR001584">
    <property type="entry name" value="Integrase_cat-core"/>
</dbReference>
<gene>
    <name evidence="2" type="ORF">Pfra01_000366200</name>
</gene>
<dbReference type="PANTHER" id="PTHR37984">
    <property type="entry name" value="PROTEIN CBG26694"/>
    <property type="match status" value="1"/>
</dbReference>
<dbReference type="PANTHER" id="PTHR37984:SF5">
    <property type="entry name" value="PROTEIN NYNRIN-LIKE"/>
    <property type="match status" value="1"/>
</dbReference>
<dbReference type="InterPro" id="IPR036397">
    <property type="entry name" value="RNaseH_sf"/>
</dbReference>
<dbReference type="SUPFAM" id="SSF53098">
    <property type="entry name" value="Ribonuclease H-like"/>
    <property type="match status" value="1"/>
</dbReference>
<organism evidence="2 3">
    <name type="scientific">Phytophthora fragariaefolia</name>
    <dbReference type="NCBI Taxonomy" id="1490495"/>
    <lineage>
        <taxon>Eukaryota</taxon>
        <taxon>Sar</taxon>
        <taxon>Stramenopiles</taxon>
        <taxon>Oomycota</taxon>
        <taxon>Peronosporomycetes</taxon>
        <taxon>Peronosporales</taxon>
        <taxon>Peronosporaceae</taxon>
        <taxon>Phytophthora</taxon>
    </lineage>
</organism>
<evidence type="ECO:0000259" key="1">
    <source>
        <dbReference type="PROSITE" id="PS50994"/>
    </source>
</evidence>
<evidence type="ECO:0000313" key="2">
    <source>
        <dbReference type="EMBL" id="GMF23323.1"/>
    </source>
</evidence>
<reference evidence="2" key="1">
    <citation type="submission" date="2023-04" db="EMBL/GenBank/DDBJ databases">
        <title>Phytophthora fragariaefolia NBRC 109709.</title>
        <authorList>
            <person name="Ichikawa N."/>
            <person name="Sato H."/>
            <person name="Tonouchi N."/>
        </authorList>
    </citation>
    <scope>NUCLEOTIDE SEQUENCE</scope>
    <source>
        <strain evidence="2">NBRC 109709</strain>
    </source>
</reference>
<dbReference type="InterPro" id="IPR050951">
    <property type="entry name" value="Retrovirus_Pol_polyprotein"/>
</dbReference>
<dbReference type="InterPro" id="IPR012337">
    <property type="entry name" value="RNaseH-like_sf"/>
</dbReference>
<dbReference type="GO" id="GO:0015074">
    <property type="term" value="P:DNA integration"/>
    <property type="evidence" value="ECO:0007669"/>
    <property type="project" value="InterPro"/>
</dbReference>
<dbReference type="EMBL" id="BSXT01000282">
    <property type="protein sequence ID" value="GMF23323.1"/>
    <property type="molecule type" value="Genomic_DNA"/>
</dbReference>
<dbReference type="AlphaFoldDB" id="A0A9W6WZT2"/>
<protein>
    <submittedName>
        <fullName evidence="2">Unnamed protein product</fullName>
    </submittedName>
</protein>
<proteinExistence type="predicted"/>
<dbReference type="Gene3D" id="3.30.420.10">
    <property type="entry name" value="Ribonuclease H-like superfamily/Ribonuclease H"/>
    <property type="match status" value="1"/>
</dbReference>
<feature type="domain" description="Integrase catalytic" evidence="1">
    <location>
        <begin position="110"/>
        <end position="214"/>
    </location>
</feature>
<dbReference type="Pfam" id="PF17921">
    <property type="entry name" value="Integrase_H2C2"/>
    <property type="match status" value="1"/>
</dbReference>
<dbReference type="GO" id="GO:0003676">
    <property type="term" value="F:nucleic acid binding"/>
    <property type="evidence" value="ECO:0007669"/>
    <property type="project" value="InterPro"/>
</dbReference>
<keyword evidence="3" id="KW-1185">Reference proteome</keyword>
<comment type="caution">
    <text evidence="2">The sequence shown here is derived from an EMBL/GenBank/DDBJ whole genome shotgun (WGS) entry which is preliminary data.</text>
</comment>
<dbReference type="Proteomes" id="UP001165121">
    <property type="component" value="Unassembled WGS sequence"/>
</dbReference>
<dbReference type="InterPro" id="IPR041588">
    <property type="entry name" value="Integrase_H2C2"/>
</dbReference>
<evidence type="ECO:0000313" key="3">
    <source>
        <dbReference type="Proteomes" id="UP001165121"/>
    </source>
</evidence>
<accession>A0A9W6WZT2</accession>
<sequence>MLPVDPTSKTVLVPKRLQQRLVQSYHDLLLHPGATTMVHTIAQVFYWRGMEADVHKLVDNCIVCLTAKHPTARFGKLPPKSVEVRPWFEIVVDSIGSYGKKRFSALTIIDTATRLIEILPTLDATSMEAAEFKREFAELLDSYGVESVPTTTRNPQANAVIERVHRVIGEKMRTKDIQTQGDWADFLNNTMFAMRASNHSMLKASPAQLAFGRDMLVDVAHTTDWTAEHRRKVEQVRAHNERENQGRAKWTYRPGGHVLLRRDAGIQGKMQPLFDGPFEVIAVQEHGTLTLDKGRYLEKVHIRRVRSCKGKRGGECEQPQ</sequence>
<dbReference type="PROSITE" id="PS50994">
    <property type="entry name" value="INTEGRASE"/>
    <property type="match status" value="1"/>
</dbReference>
<dbReference type="OrthoDB" id="94652at2759"/>
<dbReference type="Gene3D" id="1.10.340.70">
    <property type="match status" value="1"/>
</dbReference>
<name>A0A9W6WZT2_9STRA</name>